<reference evidence="2" key="1">
    <citation type="submission" date="2020-01" db="EMBL/GenBank/DDBJ databases">
        <authorList>
            <person name="Meier V. D."/>
            <person name="Meier V D."/>
        </authorList>
    </citation>
    <scope>NUCLEOTIDE SEQUENCE</scope>
    <source>
        <strain evidence="2">HLG_WM_MAG_01</strain>
    </source>
</reference>
<gene>
    <name evidence="2" type="ORF">HELGO_WM3204</name>
</gene>
<protein>
    <submittedName>
        <fullName evidence="2">Uncharacterized protein</fullName>
    </submittedName>
</protein>
<accession>A0A6S6SVJ0</accession>
<organism evidence="2">
    <name type="scientific">uncultured Sulfurovum sp</name>
    <dbReference type="NCBI Taxonomy" id="269237"/>
    <lineage>
        <taxon>Bacteria</taxon>
        <taxon>Pseudomonadati</taxon>
        <taxon>Campylobacterota</taxon>
        <taxon>Epsilonproteobacteria</taxon>
        <taxon>Campylobacterales</taxon>
        <taxon>Sulfurovaceae</taxon>
        <taxon>Sulfurovum</taxon>
        <taxon>environmental samples</taxon>
    </lineage>
</organism>
<evidence type="ECO:0000313" key="2">
    <source>
        <dbReference type="EMBL" id="CAA6806591.1"/>
    </source>
</evidence>
<dbReference type="EMBL" id="CACVAS010000047">
    <property type="protein sequence ID" value="CAA6806591.1"/>
    <property type="molecule type" value="Genomic_DNA"/>
</dbReference>
<name>A0A6S6SVJ0_9BACT</name>
<keyword evidence="1" id="KW-0472">Membrane</keyword>
<keyword evidence="1" id="KW-1133">Transmembrane helix</keyword>
<proteinExistence type="predicted"/>
<keyword evidence="1" id="KW-0812">Transmembrane</keyword>
<dbReference type="AlphaFoldDB" id="A0A6S6SVJ0"/>
<feature type="transmembrane region" description="Helical" evidence="1">
    <location>
        <begin position="132"/>
        <end position="151"/>
    </location>
</feature>
<evidence type="ECO:0000256" key="1">
    <source>
        <dbReference type="SAM" id="Phobius"/>
    </source>
</evidence>
<sequence>MDRSKIIASVLETKENCDTPLEKIEFDGSIYYICFSEKVKSSLRQDFAYLILFAISGKGNKRYYHDKKRNSLYLFESNDDTIEIDILPVDKNASQESVASLSEAHFNFDSAEVILESPKELKSIYGKKHLKNILLLLFLMAILGTLLYVIFQSDIKKKPPKPYHAPLSKTENTYLLNLISKQTIDILNKEIASYSLSIDKINRTRIVGFNLSRIEMIPRVEPIYDEEKNIWYYPGSEFPKRGGYTALIEILLEQTFAGVGFTLKEHTEENTVYGKVVTKTINTDERNLSEYSKQNLILTKQCLEETLILTEDTIPTKREDRSIEFIIDKTSGSTIIKEVQKSIEHCPLTIKSLMLTETRFRIEAILRNDIESK</sequence>